<proteinExistence type="predicted"/>
<dbReference type="STRING" id="1827387.A4S15_00370"/>
<evidence type="ECO:0000313" key="2">
    <source>
        <dbReference type="EMBL" id="OQW53939.1"/>
    </source>
</evidence>
<comment type="caution">
    <text evidence="2">The sequence shown here is derived from an EMBL/GenBank/DDBJ whole genome shotgun (WGS) entry which is preliminary data.</text>
</comment>
<dbReference type="EMBL" id="LWDL01000005">
    <property type="protein sequence ID" value="OQW53939.1"/>
    <property type="molecule type" value="Genomic_DNA"/>
</dbReference>
<reference evidence="2 3" key="1">
    <citation type="journal article" date="2017" name="Water Res.">
        <title>Comammox in drinking water systems.</title>
        <authorList>
            <person name="Wang Y."/>
            <person name="Ma L."/>
            <person name="Mao Y."/>
            <person name="Jiang X."/>
            <person name="Xia Y."/>
            <person name="Yu K."/>
            <person name="Li B."/>
            <person name="Zhang T."/>
        </authorList>
    </citation>
    <scope>NUCLEOTIDE SEQUENCE [LARGE SCALE GENOMIC DNA]</scope>
    <source>
        <strain evidence="2">SG_bin8</strain>
    </source>
</reference>
<name>A0A1W9I2P4_9HYPH</name>
<accession>A0A1W9I2P4</accession>
<sequence>MASDGDNAEELTRGEVAQRRRAERQAAALRANLFRRKAQSRARRESDTSVTQGTDAANAPETTAPVSQANEG</sequence>
<feature type="compositionally biased region" description="Polar residues" evidence="1">
    <location>
        <begin position="48"/>
        <end position="72"/>
    </location>
</feature>
<dbReference type="RefSeq" id="WP_376802132.1">
    <property type="nucleotide sequence ID" value="NZ_DBNB01000034.1"/>
</dbReference>
<evidence type="ECO:0000256" key="1">
    <source>
        <dbReference type="SAM" id="MobiDB-lite"/>
    </source>
</evidence>
<evidence type="ECO:0000313" key="3">
    <source>
        <dbReference type="Proteomes" id="UP000192872"/>
    </source>
</evidence>
<dbReference type="Proteomes" id="UP000192872">
    <property type="component" value="Unassembled WGS sequence"/>
</dbReference>
<feature type="compositionally biased region" description="Basic and acidic residues" evidence="1">
    <location>
        <begin position="10"/>
        <end position="24"/>
    </location>
</feature>
<feature type="region of interest" description="Disordered" evidence="1">
    <location>
        <begin position="1"/>
        <end position="72"/>
    </location>
</feature>
<organism evidence="2 3">
    <name type="scientific">Candidatus Raskinella chloraquaticus</name>
    <dbReference type="NCBI Taxonomy" id="1951219"/>
    <lineage>
        <taxon>Bacteria</taxon>
        <taxon>Pseudomonadati</taxon>
        <taxon>Pseudomonadota</taxon>
        <taxon>Alphaproteobacteria</taxon>
        <taxon>Hyphomicrobiales</taxon>
        <taxon>Phreatobacteraceae</taxon>
        <taxon>Candidatus Raskinella</taxon>
    </lineage>
</organism>
<protein>
    <submittedName>
        <fullName evidence="2">Uncharacterized protein</fullName>
    </submittedName>
</protein>
<gene>
    <name evidence="2" type="ORF">A4S15_00370</name>
</gene>
<dbReference type="AlphaFoldDB" id="A0A1W9I2P4"/>